<sequence>MRRLSSEKFLKKSRRMKSDFLEIRKGRREDYDYSDANRKHMRDILNNPANYSEDDKINTLLSFHKDTCANVLFLLYPSFGDDDVLYRDAFEDLEILKKFETVLVGLEIENRQRCLVAMYKHLRVKKPLLKMKAAMLESPYAHQLPDDIKEKLECDDDYGAEIYDNDTERLQGVERDISNTLVDLQRLGVAKSEYQDSDGDEDPQIMGDHPITKTTIDQYMRLEEEVIRRSDNMVDVLENVNPIAGYISNLKHHTKIMERDLTASKAHKQLVVKIQGNLKGCTFGEFTSLLGSLNCGSSSPEDVMDALIYALFGGVHGGFSKEVMKKKNYLAAATHDDEGSQILLLQAIDSFCEKSGPEVVKEIALVLKTLYDEDVLEEEHIVQWYNEEVAASGSKNSQILKNVKPFIEWLQSAESESESE</sequence>
<evidence type="ECO:0000313" key="2">
    <source>
        <dbReference type="EMBL" id="KAI3878188.1"/>
    </source>
</evidence>
<dbReference type="GO" id="GO:0016020">
    <property type="term" value="C:membrane"/>
    <property type="evidence" value="ECO:0007669"/>
    <property type="project" value="TreeGrafter"/>
</dbReference>
<dbReference type="Pfam" id="PF02020">
    <property type="entry name" value="W2"/>
    <property type="match status" value="1"/>
</dbReference>
<dbReference type="InterPro" id="IPR051245">
    <property type="entry name" value="eIF5-mimic_regulator"/>
</dbReference>
<name>A0AAD4SC57_9MAGN</name>
<feature type="domain" description="W2" evidence="1">
    <location>
        <begin position="257"/>
        <end position="420"/>
    </location>
</feature>
<dbReference type="GO" id="GO:0005737">
    <property type="term" value="C:cytoplasm"/>
    <property type="evidence" value="ECO:0007669"/>
    <property type="project" value="TreeGrafter"/>
</dbReference>
<dbReference type="PROSITE" id="PS51363">
    <property type="entry name" value="W2"/>
    <property type="match status" value="1"/>
</dbReference>
<dbReference type="CDD" id="cd11561">
    <property type="entry name" value="W2_eIF5"/>
    <property type="match status" value="1"/>
</dbReference>
<protein>
    <recommendedName>
        <fullName evidence="1">W2 domain-containing protein</fullName>
    </recommendedName>
</protein>
<dbReference type="AlphaFoldDB" id="A0AAD4SC57"/>
<dbReference type="InterPro" id="IPR003307">
    <property type="entry name" value="W2_domain"/>
</dbReference>
<dbReference type="PANTHER" id="PTHR14208:SF2">
    <property type="entry name" value="PROTEIN KRASAVIETZ"/>
    <property type="match status" value="1"/>
</dbReference>
<dbReference type="SMART" id="SM00515">
    <property type="entry name" value="eIF5C"/>
    <property type="match status" value="1"/>
</dbReference>
<dbReference type="EMBL" id="JAJJMB010012311">
    <property type="protein sequence ID" value="KAI3878188.1"/>
    <property type="molecule type" value="Genomic_DNA"/>
</dbReference>
<organism evidence="2 3">
    <name type="scientific">Papaver atlanticum</name>
    <dbReference type="NCBI Taxonomy" id="357466"/>
    <lineage>
        <taxon>Eukaryota</taxon>
        <taxon>Viridiplantae</taxon>
        <taxon>Streptophyta</taxon>
        <taxon>Embryophyta</taxon>
        <taxon>Tracheophyta</taxon>
        <taxon>Spermatophyta</taxon>
        <taxon>Magnoliopsida</taxon>
        <taxon>Ranunculales</taxon>
        <taxon>Papaveraceae</taxon>
        <taxon>Papaveroideae</taxon>
        <taxon>Papaver</taxon>
    </lineage>
</organism>
<evidence type="ECO:0000313" key="3">
    <source>
        <dbReference type="Proteomes" id="UP001202328"/>
    </source>
</evidence>
<accession>A0AAD4SC57</accession>
<dbReference type="InterPro" id="IPR016024">
    <property type="entry name" value="ARM-type_fold"/>
</dbReference>
<keyword evidence="3" id="KW-1185">Reference proteome</keyword>
<dbReference type="Proteomes" id="UP001202328">
    <property type="component" value="Unassembled WGS sequence"/>
</dbReference>
<proteinExistence type="predicted"/>
<reference evidence="2" key="1">
    <citation type="submission" date="2022-04" db="EMBL/GenBank/DDBJ databases">
        <title>A functionally conserved STORR gene fusion in Papaver species that diverged 16.8 million years ago.</title>
        <authorList>
            <person name="Catania T."/>
        </authorList>
    </citation>
    <scope>NUCLEOTIDE SEQUENCE</scope>
    <source>
        <strain evidence="2">S-188037</strain>
    </source>
</reference>
<gene>
    <name evidence="2" type="ORF">MKW98_015841</name>
</gene>
<evidence type="ECO:0000259" key="1">
    <source>
        <dbReference type="PROSITE" id="PS51363"/>
    </source>
</evidence>
<dbReference type="Gene3D" id="1.25.40.180">
    <property type="match status" value="1"/>
</dbReference>
<comment type="caution">
    <text evidence="2">The sequence shown here is derived from an EMBL/GenBank/DDBJ whole genome shotgun (WGS) entry which is preliminary data.</text>
</comment>
<dbReference type="SUPFAM" id="SSF48371">
    <property type="entry name" value="ARM repeat"/>
    <property type="match status" value="1"/>
</dbReference>
<dbReference type="PANTHER" id="PTHR14208">
    <property type="entry name" value="BASIC LEUCINE ZIPPER AND W2 DOMAIN-CONTAINING PROTEIN"/>
    <property type="match status" value="1"/>
</dbReference>